<sequence>MSQVLFRRAAVRDLPALRDLVEGTYRGERARAGWTHEADLLSGERTSDVELAAVLANPAQAMLVAEQDGAVIGTVTITRAAPGKAYLGMLSVAPQRQAGGLGRALIAAAEGEAVRCFGSNVMEMTVIDRRAELIAWYERRGYRRTGETRPFPYVPAAPADFAMVVLERALT</sequence>
<dbReference type="Proteomes" id="UP000566813">
    <property type="component" value="Unassembled WGS sequence"/>
</dbReference>
<keyword evidence="2" id="KW-0012">Acyltransferase</keyword>
<proteinExistence type="predicted"/>
<dbReference type="SUPFAM" id="SSF55729">
    <property type="entry name" value="Acyl-CoA N-acyltransferases (Nat)"/>
    <property type="match status" value="1"/>
</dbReference>
<dbReference type="Pfam" id="PF00583">
    <property type="entry name" value="Acetyltransf_1"/>
    <property type="match status" value="1"/>
</dbReference>
<dbReference type="RefSeq" id="WP_185665682.1">
    <property type="nucleotide sequence ID" value="NZ_JACLAW010000018.1"/>
</dbReference>
<protein>
    <submittedName>
        <fullName evidence="4">GNAT family N-acetyltransferase</fullName>
    </submittedName>
</protein>
<evidence type="ECO:0000313" key="4">
    <source>
        <dbReference type="EMBL" id="MBC2667388.1"/>
    </source>
</evidence>
<evidence type="ECO:0000259" key="3">
    <source>
        <dbReference type="PROSITE" id="PS51186"/>
    </source>
</evidence>
<keyword evidence="1 4" id="KW-0808">Transferase</keyword>
<name>A0A7X1FUT7_9SPHN</name>
<dbReference type="GO" id="GO:0016747">
    <property type="term" value="F:acyltransferase activity, transferring groups other than amino-acyl groups"/>
    <property type="evidence" value="ECO:0007669"/>
    <property type="project" value="InterPro"/>
</dbReference>
<dbReference type="PROSITE" id="PS51186">
    <property type="entry name" value="GNAT"/>
    <property type="match status" value="1"/>
</dbReference>
<organism evidence="4 5">
    <name type="scientific">Novosphingobium flavum</name>
    <dbReference type="NCBI Taxonomy" id="1778672"/>
    <lineage>
        <taxon>Bacteria</taxon>
        <taxon>Pseudomonadati</taxon>
        <taxon>Pseudomonadota</taxon>
        <taxon>Alphaproteobacteria</taxon>
        <taxon>Sphingomonadales</taxon>
        <taxon>Sphingomonadaceae</taxon>
        <taxon>Novosphingobium</taxon>
    </lineage>
</organism>
<evidence type="ECO:0000256" key="1">
    <source>
        <dbReference type="ARBA" id="ARBA00022679"/>
    </source>
</evidence>
<comment type="caution">
    <text evidence="4">The sequence shown here is derived from an EMBL/GenBank/DDBJ whole genome shotgun (WGS) entry which is preliminary data.</text>
</comment>
<reference evidence="4 5" key="1">
    <citation type="submission" date="2020-08" db="EMBL/GenBank/DDBJ databases">
        <title>The genome sequence of type strain Novosphingobium flavum NBRC 111647.</title>
        <authorList>
            <person name="Liu Y."/>
        </authorList>
    </citation>
    <scope>NUCLEOTIDE SEQUENCE [LARGE SCALE GENOMIC DNA]</scope>
    <source>
        <strain evidence="4 5">NBRC 111647</strain>
    </source>
</reference>
<gene>
    <name evidence="4" type="ORF">H7F51_17860</name>
</gene>
<dbReference type="Gene3D" id="3.40.630.30">
    <property type="match status" value="1"/>
</dbReference>
<evidence type="ECO:0000313" key="5">
    <source>
        <dbReference type="Proteomes" id="UP000566813"/>
    </source>
</evidence>
<dbReference type="EMBL" id="JACLAW010000018">
    <property type="protein sequence ID" value="MBC2667388.1"/>
    <property type="molecule type" value="Genomic_DNA"/>
</dbReference>
<dbReference type="InterPro" id="IPR016181">
    <property type="entry name" value="Acyl_CoA_acyltransferase"/>
</dbReference>
<keyword evidence="5" id="KW-1185">Reference proteome</keyword>
<feature type="domain" description="N-acetyltransferase" evidence="3">
    <location>
        <begin position="4"/>
        <end position="171"/>
    </location>
</feature>
<dbReference type="InterPro" id="IPR050832">
    <property type="entry name" value="Bact_Acetyltransf"/>
</dbReference>
<accession>A0A7X1FUT7</accession>
<dbReference type="CDD" id="cd04301">
    <property type="entry name" value="NAT_SF"/>
    <property type="match status" value="1"/>
</dbReference>
<dbReference type="PANTHER" id="PTHR43877:SF2">
    <property type="entry name" value="AMINOALKYLPHOSPHONATE N-ACETYLTRANSFERASE-RELATED"/>
    <property type="match status" value="1"/>
</dbReference>
<dbReference type="AlphaFoldDB" id="A0A7X1FUT7"/>
<dbReference type="InterPro" id="IPR000182">
    <property type="entry name" value="GNAT_dom"/>
</dbReference>
<evidence type="ECO:0000256" key="2">
    <source>
        <dbReference type="ARBA" id="ARBA00023315"/>
    </source>
</evidence>
<dbReference type="PANTHER" id="PTHR43877">
    <property type="entry name" value="AMINOALKYLPHOSPHONATE N-ACETYLTRANSFERASE-RELATED-RELATED"/>
    <property type="match status" value="1"/>
</dbReference>